<proteinExistence type="predicted"/>
<keyword evidence="1 5" id="KW-0808">Transferase</keyword>
<dbReference type="InterPro" id="IPR050385">
    <property type="entry name" value="Archaeal_FAD_synthase"/>
</dbReference>
<dbReference type="EMBL" id="NTZF01000044">
    <property type="protein sequence ID" value="PES89685.1"/>
    <property type="molecule type" value="Genomic_DNA"/>
</dbReference>
<dbReference type="InterPro" id="IPR006409">
    <property type="entry name" value="G3P_cytidylTrfase"/>
</dbReference>
<dbReference type="InterPro" id="IPR004821">
    <property type="entry name" value="Cyt_trans-like"/>
</dbReference>
<protein>
    <recommendedName>
        <fullName evidence="3">Glycerol-3-phosphate cytidylyltransferase</fullName>
        <ecNumber evidence="3">2.7.7.39</ecNumber>
    </recommendedName>
</protein>
<keyword evidence="2 5" id="KW-0548">Nucleotidyltransferase</keyword>
<name>A0A2B2G2K8_BACCE</name>
<gene>
    <name evidence="5" type="primary">tagD</name>
    <name evidence="5" type="ORF">CN491_26195</name>
</gene>
<organism evidence="5 6">
    <name type="scientific">Bacillus cereus</name>
    <dbReference type="NCBI Taxonomy" id="1396"/>
    <lineage>
        <taxon>Bacteria</taxon>
        <taxon>Bacillati</taxon>
        <taxon>Bacillota</taxon>
        <taxon>Bacilli</taxon>
        <taxon>Bacillales</taxon>
        <taxon>Bacillaceae</taxon>
        <taxon>Bacillus</taxon>
        <taxon>Bacillus cereus group</taxon>
    </lineage>
</organism>
<sequence length="131" mass="15229">MKKVITYGTFDLLHWGHINLLKRAKSLGDHLTVAVSSDEFNAMKNKTAYHSFEHRKMIIEAIRYVDEVIPECSWDQKKKDVVNKDIDVFVMGDDWNGEFDYLKDHCKVVYLPRTVGISTTKIKKELVLVAR</sequence>
<dbReference type="GO" id="GO:0046872">
    <property type="term" value="F:metal ion binding"/>
    <property type="evidence" value="ECO:0007669"/>
    <property type="project" value="InterPro"/>
</dbReference>
<accession>A0A2B2G2K8</accession>
<dbReference type="RefSeq" id="WP_001978721.1">
    <property type="nucleotide sequence ID" value="NZ_JAVIVZ010000001.1"/>
</dbReference>
<evidence type="ECO:0000256" key="3">
    <source>
        <dbReference type="NCBIfam" id="TIGR01518"/>
    </source>
</evidence>
<dbReference type="GO" id="GO:0047348">
    <property type="term" value="F:glycerol-3-phosphate cytidylyltransferase activity"/>
    <property type="evidence" value="ECO:0007669"/>
    <property type="project" value="UniProtKB-UniRule"/>
</dbReference>
<reference evidence="5 6" key="1">
    <citation type="submission" date="2017-09" db="EMBL/GenBank/DDBJ databases">
        <title>Large-scale bioinformatics analysis of Bacillus genomes uncovers conserved roles of natural products in bacterial physiology.</title>
        <authorList>
            <consortium name="Agbiome Team Llc"/>
            <person name="Bleich R.M."/>
            <person name="Grubbs K.J."/>
            <person name="Santa Maria K.C."/>
            <person name="Allen S.E."/>
            <person name="Farag S."/>
            <person name="Shank E.A."/>
            <person name="Bowers A."/>
        </authorList>
    </citation>
    <scope>NUCLEOTIDE SEQUENCE [LARGE SCALE GENOMIC DNA]</scope>
    <source>
        <strain evidence="5 6">AFS002368</strain>
    </source>
</reference>
<dbReference type="Pfam" id="PF01467">
    <property type="entry name" value="CTP_transf_like"/>
    <property type="match status" value="1"/>
</dbReference>
<feature type="domain" description="Cytidyltransferase-like" evidence="4">
    <location>
        <begin position="5"/>
        <end position="124"/>
    </location>
</feature>
<evidence type="ECO:0000259" key="4">
    <source>
        <dbReference type="Pfam" id="PF01467"/>
    </source>
</evidence>
<dbReference type="AlphaFoldDB" id="A0A2B2G2K8"/>
<dbReference type="EC" id="2.7.7.39" evidence="3"/>
<dbReference type="NCBIfam" id="TIGR00125">
    <property type="entry name" value="cyt_tran_rel"/>
    <property type="match status" value="1"/>
</dbReference>
<dbReference type="SUPFAM" id="SSF52374">
    <property type="entry name" value="Nucleotidylyl transferase"/>
    <property type="match status" value="1"/>
</dbReference>
<evidence type="ECO:0000313" key="5">
    <source>
        <dbReference type="EMBL" id="PES89685.1"/>
    </source>
</evidence>
<dbReference type="GO" id="GO:0005737">
    <property type="term" value="C:cytoplasm"/>
    <property type="evidence" value="ECO:0007669"/>
    <property type="project" value="InterPro"/>
</dbReference>
<evidence type="ECO:0000256" key="2">
    <source>
        <dbReference type="ARBA" id="ARBA00022695"/>
    </source>
</evidence>
<dbReference type="PANTHER" id="PTHR43793:SF1">
    <property type="entry name" value="FAD SYNTHASE"/>
    <property type="match status" value="1"/>
</dbReference>
<comment type="caution">
    <text evidence="5">The sequence shown here is derived from an EMBL/GenBank/DDBJ whole genome shotgun (WGS) entry which is preliminary data.</text>
</comment>
<dbReference type="InterPro" id="IPR014729">
    <property type="entry name" value="Rossmann-like_a/b/a_fold"/>
</dbReference>
<dbReference type="Gene3D" id="3.40.50.620">
    <property type="entry name" value="HUPs"/>
    <property type="match status" value="1"/>
</dbReference>
<dbReference type="PANTHER" id="PTHR43793">
    <property type="entry name" value="FAD SYNTHASE"/>
    <property type="match status" value="1"/>
</dbReference>
<dbReference type="NCBIfam" id="TIGR01518">
    <property type="entry name" value="g3p_cytidyltrns"/>
    <property type="match status" value="1"/>
</dbReference>
<evidence type="ECO:0000256" key="1">
    <source>
        <dbReference type="ARBA" id="ARBA00022679"/>
    </source>
</evidence>
<dbReference type="GO" id="GO:0019350">
    <property type="term" value="P:teichoic acid biosynthetic process"/>
    <property type="evidence" value="ECO:0007669"/>
    <property type="project" value="InterPro"/>
</dbReference>
<dbReference type="Proteomes" id="UP000220900">
    <property type="component" value="Unassembled WGS sequence"/>
</dbReference>
<evidence type="ECO:0000313" key="6">
    <source>
        <dbReference type="Proteomes" id="UP000220900"/>
    </source>
</evidence>